<dbReference type="EMBL" id="DSXR01000095">
    <property type="protein sequence ID" value="HGS87828.1"/>
    <property type="molecule type" value="Genomic_DNA"/>
</dbReference>
<comment type="caution">
    <text evidence="1">The sequence shown here is derived from an EMBL/GenBank/DDBJ whole genome shotgun (WGS) entry which is preliminary data.</text>
</comment>
<name>A0A7C4Q388_9CHLR</name>
<organism evidence="1">
    <name type="scientific">Bellilinea caldifistulae</name>
    <dbReference type="NCBI Taxonomy" id="360411"/>
    <lineage>
        <taxon>Bacteria</taxon>
        <taxon>Bacillati</taxon>
        <taxon>Chloroflexota</taxon>
        <taxon>Anaerolineae</taxon>
        <taxon>Anaerolineales</taxon>
        <taxon>Anaerolineaceae</taxon>
        <taxon>Bellilinea</taxon>
    </lineage>
</organism>
<proteinExistence type="predicted"/>
<reference evidence="1" key="1">
    <citation type="journal article" date="2020" name="mSystems">
        <title>Genome- and Community-Level Interaction Insights into Carbon Utilization and Element Cycling Functions of Hydrothermarchaeota in Hydrothermal Sediment.</title>
        <authorList>
            <person name="Zhou Z."/>
            <person name="Liu Y."/>
            <person name="Xu W."/>
            <person name="Pan J."/>
            <person name="Luo Z.H."/>
            <person name="Li M."/>
        </authorList>
    </citation>
    <scope>NUCLEOTIDE SEQUENCE [LARGE SCALE GENOMIC DNA]</scope>
    <source>
        <strain evidence="1">SpSt-556</strain>
    </source>
</reference>
<evidence type="ECO:0000313" key="1">
    <source>
        <dbReference type="EMBL" id="HGS87828.1"/>
    </source>
</evidence>
<protein>
    <submittedName>
        <fullName evidence="1">Uncharacterized protein</fullName>
    </submittedName>
</protein>
<sequence>MQEVESCWQKWANFLKERNLEEITITLLEATGPLKILAAQVVYAGIPLLESFSPSKRTWLELANLLEDNQRSRKFIAYLRGEVDL</sequence>
<accession>A0A7C4Q388</accession>
<dbReference type="AlphaFoldDB" id="A0A7C4Q388"/>
<gene>
    <name evidence="1" type="ORF">ENT17_09445</name>
</gene>